<protein>
    <submittedName>
        <fullName evidence="1">Uncharacterized protein</fullName>
    </submittedName>
</protein>
<gene>
    <name evidence="1" type="ORF">EJ06DRAFT_345557</name>
</gene>
<proteinExistence type="predicted"/>
<reference evidence="1" key="1">
    <citation type="journal article" date="2020" name="Stud. Mycol.">
        <title>101 Dothideomycetes genomes: a test case for predicting lifestyles and emergence of pathogens.</title>
        <authorList>
            <person name="Haridas S."/>
            <person name="Albert R."/>
            <person name="Binder M."/>
            <person name="Bloem J."/>
            <person name="Labutti K."/>
            <person name="Salamov A."/>
            <person name="Andreopoulos B."/>
            <person name="Baker S."/>
            <person name="Barry K."/>
            <person name="Bills G."/>
            <person name="Bluhm B."/>
            <person name="Cannon C."/>
            <person name="Castanera R."/>
            <person name="Culley D."/>
            <person name="Daum C."/>
            <person name="Ezra D."/>
            <person name="Gonzalez J."/>
            <person name="Henrissat B."/>
            <person name="Kuo A."/>
            <person name="Liang C."/>
            <person name="Lipzen A."/>
            <person name="Lutzoni F."/>
            <person name="Magnuson J."/>
            <person name="Mondo S."/>
            <person name="Nolan M."/>
            <person name="Ohm R."/>
            <person name="Pangilinan J."/>
            <person name="Park H.-J."/>
            <person name="Ramirez L."/>
            <person name="Alfaro M."/>
            <person name="Sun H."/>
            <person name="Tritt A."/>
            <person name="Yoshinaga Y."/>
            <person name="Zwiers L.-H."/>
            <person name="Turgeon B."/>
            <person name="Goodwin S."/>
            <person name="Spatafora J."/>
            <person name="Crous P."/>
            <person name="Grigoriev I."/>
        </authorList>
    </citation>
    <scope>NUCLEOTIDE SEQUENCE</scope>
    <source>
        <strain evidence="1">CBS 262.69</strain>
    </source>
</reference>
<evidence type="ECO:0000313" key="2">
    <source>
        <dbReference type="Proteomes" id="UP000799640"/>
    </source>
</evidence>
<evidence type="ECO:0000313" key="1">
    <source>
        <dbReference type="EMBL" id="KAF2402558.1"/>
    </source>
</evidence>
<dbReference type="Proteomes" id="UP000799640">
    <property type="component" value="Unassembled WGS sequence"/>
</dbReference>
<keyword evidence="2" id="KW-1185">Reference proteome</keyword>
<accession>A0A6G1I2N3</accession>
<name>A0A6G1I2N3_9PEZI</name>
<dbReference type="AlphaFoldDB" id="A0A6G1I2N3"/>
<dbReference type="EMBL" id="ML996691">
    <property type="protein sequence ID" value="KAF2402558.1"/>
    <property type="molecule type" value="Genomic_DNA"/>
</dbReference>
<dbReference type="OrthoDB" id="3799467at2759"/>
<organism evidence="1 2">
    <name type="scientific">Trichodelitschia bisporula</name>
    <dbReference type="NCBI Taxonomy" id="703511"/>
    <lineage>
        <taxon>Eukaryota</taxon>
        <taxon>Fungi</taxon>
        <taxon>Dikarya</taxon>
        <taxon>Ascomycota</taxon>
        <taxon>Pezizomycotina</taxon>
        <taxon>Dothideomycetes</taxon>
        <taxon>Dothideomycetes incertae sedis</taxon>
        <taxon>Phaeotrichales</taxon>
        <taxon>Phaeotrichaceae</taxon>
        <taxon>Trichodelitschia</taxon>
    </lineage>
</organism>
<sequence length="381" mass="44333">MRECRPQIASHVRLANLEERITPLPQDYTAISILKPAIYIERDTETKSSLLHAGSRETHFDEDGPVEVEFTDGEGESWRRWRSRDHGHSPREVFRINASFTLEVEIPTFDEDFQKFNRFFDSVSLRWLLRDGERYETTPRSQRIDSQDRACEPIDTTSSCSDIASAAPSAQVHVQGGQTLAVERKTKSWRRGVTVEAYPPIRDSSTQKYCAQLTKLCQSPRSRAFFGVFPSPRFHKRHECHPQGWNCRYDSCVYWAWQTNIGRSLWTPDLYQCISLPVTITRVVEVGKIEELFRKGRHRELDRYLHFDFTAEVRVRELGRCVNFFTRSAVPPDIRFKKDSGEPLPADLYAFCVACRGDDRTLWPRFRTPNLRQVATLFCKT</sequence>